<dbReference type="InterPro" id="IPR002563">
    <property type="entry name" value="Flavin_Rdtase-like_dom"/>
</dbReference>
<keyword evidence="5" id="KW-1185">Reference proteome</keyword>
<evidence type="ECO:0000313" key="4">
    <source>
        <dbReference type="EMBL" id="MBW8267994.1"/>
    </source>
</evidence>
<dbReference type="InterPro" id="IPR050268">
    <property type="entry name" value="NADH-dep_flavin_reductase"/>
</dbReference>
<proteinExistence type="predicted"/>
<gene>
    <name evidence="4" type="ORF">K1J50_00655</name>
</gene>
<feature type="region of interest" description="Disordered" evidence="2">
    <location>
        <begin position="1"/>
        <end position="27"/>
    </location>
</feature>
<evidence type="ECO:0000313" key="5">
    <source>
        <dbReference type="Proteomes" id="UP001519924"/>
    </source>
</evidence>
<name>A0ABS7EXN4_9PROT</name>
<dbReference type="Pfam" id="PF01613">
    <property type="entry name" value="Flavin_Reduct"/>
    <property type="match status" value="1"/>
</dbReference>
<comment type="caution">
    <text evidence="4">The sequence shown here is derived from an EMBL/GenBank/DDBJ whole genome shotgun (WGS) entry which is preliminary data.</text>
</comment>
<accession>A0ABS7EXN4</accession>
<keyword evidence="1" id="KW-0560">Oxidoreductase</keyword>
<dbReference type="RefSeq" id="WP_220115501.1">
    <property type="nucleotide sequence ID" value="NZ_JAHZUY010000001.1"/>
</dbReference>
<dbReference type="PANTHER" id="PTHR30466:SF1">
    <property type="entry name" value="FMN REDUCTASE (NADH) RUTF"/>
    <property type="match status" value="1"/>
</dbReference>
<dbReference type="SMART" id="SM00903">
    <property type="entry name" value="Flavin_Reduct"/>
    <property type="match status" value="1"/>
</dbReference>
<dbReference type="Gene3D" id="2.30.110.10">
    <property type="entry name" value="Electron Transport, Fmn-binding Protein, Chain A"/>
    <property type="match status" value="1"/>
</dbReference>
<feature type="domain" description="Flavin reductase like" evidence="3">
    <location>
        <begin position="36"/>
        <end position="183"/>
    </location>
</feature>
<evidence type="ECO:0000256" key="1">
    <source>
        <dbReference type="ARBA" id="ARBA00023002"/>
    </source>
</evidence>
<evidence type="ECO:0000256" key="2">
    <source>
        <dbReference type="SAM" id="MobiDB-lite"/>
    </source>
</evidence>
<dbReference type="PANTHER" id="PTHR30466">
    <property type="entry name" value="FLAVIN REDUCTASE"/>
    <property type="match status" value="1"/>
</dbReference>
<dbReference type="InterPro" id="IPR012349">
    <property type="entry name" value="Split_barrel_FMN-bd"/>
</dbReference>
<sequence>MKLDATLQEECAGSAGPGPEDVAAAPPDPRALRRALGRYATGVTVVTARAPGPAGAPVGVTANSFTSVSLEPPLLLWCLDLRSSTRPVFLAAGWFAVNVLAADQAALSVRFATPGGADKFAGLGWAEGLGGSPLLPGCLARFECRTERAVEAGDHVVLIGRVLRASHREEGEPLLFLGGRYRLPGPPLAAARGEREGA</sequence>
<reference evidence="4 5" key="1">
    <citation type="submission" date="2021-08" db="EMBL/GenBank/DDBJ databases">
        <title>Caldovatus sediminis gen. nov., sp. nov., a moderately thermophilic bacterium isolated from a hot spring.</title>
        <authorList>
            <person name="Hu C.-J."/>
            <person name="Li W.-J."/>
            <person name="Xian W.-D."/>
        </authorList>
    </citation>
    <scope>NUCLEOTIDE SEQUENCE [LARGE SCALE GENOMIC DNA]</scope>
    <source>
        <strain evidence="4 5">SYSU G05006</strain>
    </source>
</reference>
<dbReference type="SUPFAM" id="SSF50475">
    <property type="entry name" value="FMN-binding split barrel"/>
    <property type="match status" value="1"/>
</dbReference>
<evidence type="ECO:0000259" key="3">
    <source>
        <dbReference type="SMART" id="SM00903"/>
    </source>
</evidence>
<protein>
    <submittedName>
        <fullName evidence="4">Flavin reductase family protein</fullName>
    </submittedName>
</protein>
<dbReference type="Proteomes" id="UP001519924">
    <property type="component" value="Unassembled WGS sequence"/>
</dbReference>
<dbReference type="EMBL" id="JAHZUY010000001">
    <property type="protein sequence ID" value="MBW8267994.1"/>
    <property type="molecule type" value="Genomic_DNA"/>
</dbReference>
<organism evidence="4 5">
    <name type="scientific">Caldovatus aquaticus</name>
    <dbReference type="NCBI Taxonomy" id="2865671"/>
    <lineage>
        <taxon>Bacteria</taxon>
        <taxon>Pseudomonadati</taxon>
        <taxon>Pseudomonadota</taxon>
        <taxon>Alphaproteobacteria</taxon>
        <taxon>Acetobacterales</taxon>
        <taxon>Roseomonadaceae</taxon>
        <taxon>Caldovatus</taxon>
    </lineage>
</organism>